<feature type="chain" id="PRO_5039344308" description="Lipoprotein" evidence="2">
    <location>
        <begin position="29"/>
        <end position="162"/>
    </location>
</feature>
<evidence type="ECO:0000256" key="2">
    <source>
        <dbReference type="SAM" id="SignalP"/>
    </source>
</evidence>
<dbReference type="RefSeq" id="WP_212991421.1">
    <property type="nucleotide sequence ID" value="NZ_BAABEA010000049.1"/>
</dbReference>
<comment type="caution">
    <text evidence="3">The sequence shown here is derived from an EMBL/GenBank/DDBJ whole genome shotgun (WGS) entry which is preliminary data.</text>
</comment>
<dbReference type="PROSITE" id="PS51257">
    <property type="entry name" value="PROKAR_LIPOPROTEIN"/>
    <property type="match status" value="1"/>
</dbReference>
<evidence type="ECO:0000256" key="1">
    <source>
        <dbReference type="SAM" id="MobiDB-lite"/>
    </source>
</evidence>
<keyword evidence="2" id="KW-0732">Signal</keyword>
<organism evidence="3 4">
    <name type="scientific">Actinoplanes auranticolor</name>
    <dbReference type="NCBI Taxonomy" id="47988"/>
    <lineage>
        <taxon>Bacteria</taxon>
        <taxon>Bacillati</taxon>
        <taxon>Actinomycetota</taxon>
        <taxon>Actinomycetes</taxon>
        <taxon>Micromonosporales</taxon>
        <taxon>Micromonosporaceae</taxon>
        <taxon>Actinoplanes</taxon>
    </lineage>
</organism>
<dbReference type="AlphaFoldDB" id="A0A919SJQ4"/>
<feature type="region of interest" description="Disordered" evidence="1">
    <location>
        <begin position="108"/>
        <end position="141"/>
    </location>
</feature>
<evidence type="ECO:0000313" key="4">
    <source>
        <dbReference type="Proteomes" id="UP000681340"/>
    </source>
</evidence>
<dbReference type="Pfam" id="PF19671">
    <property type="entry name" value="DUF6174"/>
    <property type="match status" value="1"/>
</dbReference>
<name>A0A919SJQ4_9ACTN</name>
<proteinExistence type="predicted"/>
<dbReference type="InterPro" id="IPR046172">
    <property type="entry name" value="DUF6174"/>
</dbReference>
<feature type="signal peptide" evidence="2">
    <location>
        <begin position="1"/>
        <end position="28"/>
    </location>
</feature>
<keyword evidence="4" id="KW-1185">Reference proteome</keyword>
<sequence>MEDPVRVKTVLPALVVLALTGGCAGQQAGVTPDPTATAWTPPAKYGFVLSSQCGERALIGRFRVTVQDDKVVRAEGLDDSARRALMLRMADLVPTLRQLEAEAETARREGADVVEVERDSRDAHPTRITIDPSRDSEDDEACYTIEEYTIGLTGGSSPSPSR</sequence>
<accession>A0A919SJQ4</accession>
<evidence type="ECO:0008006" key="5">
    <source>
        <dbReference type="Google" id="ProtNLM"/>
    </source>
</evidence>
<evidence type="ECO:0000313" key="3">
    <source>
        <dbReference type="EMBL" id="GIM73235.1"/>
    </source>
</evidence>
<gene>
    <name evidence="3" type="ORF">Aau02nite_54960</name>
</gene>
<reference evidence="3" key="1">
    <citation type="submission" date="2021-03" db="EMBL/GenBank/DDBJ databases">
        <title>Whole genome shotgun sequence of Actinoplanes auranticolor NBRC 12245.</title>
        <authorList>
            <person name="Komaki H."/>
            <person name="Tamura T."/>
        </authorList>
    </citation>
    <scope>NUCLEOTIDE SEQUENCE</scope>
    <source>
        <strain evidence="3">NBRC 12245</strain>
    </source>
</reference>
<protein>
    <recommendedName>
        <fullName evidence="5">Lipoprotein</fullName>
    </recommendedName>
</protein>
<feature type="compositionally biased region" description="Basic and acidic residues" evidence="1">
    <location>
        <begin position="108"/>
        <end position="125"/>
    </location>
</feature>
<dbReference type="Proteomes" id="UP000681340">
    <property type="component" value="Unassembled WGS sequence"/>
</dbReference>
<dbReference type="EMBL" id="BOQL01000043">
    <property type="protein sequence ID" value="GIM73235.1"/>
    <property type="molecule type" value="Genomic_DNA"/>
</dbReference>